<dbReference type="VEuPathDB" id="FungiDB:GGTG_04744"/>
<name>J3NTZ5_GAET3</name>
<reference evidence="1" key="3">
    <citation type="submission" date="2010-09" db="EMBL/GenBank/DDBJ databases">
        <title>Annotation of Gaeumannomyces graminis var. tritici R3-111a-1.</title>
        <authorList>
            <consortium name="The Broad Institute Genome Sequencing Platform"/>
            <person name="Ma L.-J."/>
            <person name="Dead R."/>
            <person name="Young S.K."/>
            <person name="Zeng Q."/>
            <person name="Gargeya S."/>
            <person name="Fitzgerald M."/>
            <person name="Haas B."/>
            <person name="Abouelleil A."/>
            <person name="Alvarado L."/>
            <person name="Arachchi H.M."/>
            <person name="Berlin A."/>
            <person name="Brown A."/>
            <person name="Chapman S.B."/>
            <person name="Chen Z."/>
            <person name="Dunbar C."/>
            <person name="Freedman E."/>
            <person name="Gearin G."/>
            <person name="Gellesch M."/>
            <person name="Goldberg J."/>
            <person name="Griggs A."/>
            <person name="Gujja S."/>
            <person name="Heiman D."/>
            <person name="Howarth C."/>
            <person name="Larson L."/>
            <person name="Lui A."/>
            <person name="MacDonald P.J.P."/>
            <person name="Mehta T."/>
            <person name="Montmayeur A."/>
            <person name="Murphy C."/>
            <person name="Neiman D."/>
            <person name="Pearson M."/>
            <person name="Priest M."/>
            <person name="Roberts A."/>
            <person name="Saif S."/>
            <person name="Shea T."/>
            <person name="Shenoy N."/>
            <person name="Sisk P."/>
            <person name="Stolte C."/>
            <person name="Sykes S."/>
            <person name="Yandava C."/>
            <person name="Wortman J."/>
            <person name="Nusbaum C."/>
            <person name="Birren B."/>
        </authorList>
    </citation>
    <scope>NUCLEOTIDE SEQUENCE</scope>
    <source>
        <strain evidence="1">R3-111a-1</strain>
    </source>
</reference>
<proteinExistence type="predicted"/>
<dbReference type="RefSeq" id="XP_009220805.1">
    <property type="nucleotide sequence ID" value="XM_009222541.1"/>
</dbReference>
<dbReference type="EMBL" id="GL385396">
    <property type="protein sequence ID" value="EJT79660.1"/>
    <property type="molecule type" value="Genomic_DNA"/>
</dbReference>
<evidence type="ECO:0000313" key="1">
    <source>
        <dbReference type="EMBL" id="EJT79660.1"/>
    </source>
</evidence>
<dbReference type="GeneID" id="20345202"/>
<dbReference type="Proteomes" id="UP000006039">
    <property type="component" value="Unassembled WGS sequence"/>
</dbReference>
<accession>J3NTZ5</accession>
<evidence type="ECO:0000313" key="2">
    <source>
        <dbReference type="EnsemblFungi" id="EJT79660"/>
    </source>
</evidence>
<reference evidence="2" key="4">
    <citation type="journal article" date="2015" name="G3 (Bethesda)">
        <title>Genome sequences of three phytopathogenic species of the Magnaporthaceae family of fungi.</title>
        <authorList>
            <person name="Okagaki L.H."/>
            <person name="Nunes C.C."/>
            <person name="Sailsbery J."/>
            <person name="Clay B."/>
            <person name="Brown D."/>
            <person name="John T."/>
            <person name="Oh Y."/>
            <person name="Young N."/>
            <person name="Fitzgerald M."/>
            <person name="Haas B.J."/>
            <person name="Zeng Q."/>
            <person name="Young S."/>
            <person name="Adiconis X."/>
            <person name="Fan L."/>
            <person name="Levin J.Z."/>
            <person name="Mitchell T.K."/>
            <person name="Okubara P.A."/>
            <person name="Farman M.L."/>
            <person name="Kohn L.M."/>
            <person name="Birren B."/>
            <person name="Ma L.-J."/>
            <person name="Dean R.A."/>
        </authorList>
    </citation>
    <scope>NUCLEOTIDE SEQUENCE</scope>
    <source>
        <strain evidence="2">R3-111a-1</strain>
    </source>
</reference>
<keyword evidence="3" id="KW-1185">Reference proteome</keyword>
<protein>
    <submittedName>
        <fullName evidence="1 2">Uncharacterized protein</fullName>
    </submittedName>
</protein>
<reference evidence="1" key="2">
    <citation type="submission" date="2010-07" db="EMBL/GenBank/DDBJ databases">
        <authorList>
            <consortium name="The Broad Institute Genome Sequencing Platform"/>
            <consortium name="Broad Institute Genome Sequencing Center for Infectious Disease"/>
            <person name="Ma L.-J."/>
            <person name="Dead R."/>
            <person name="Young S."/>
            <person name="Zeng Q."/>
            <person name="Koehrsen M."/>
            <person name="Alvarado L."/>
            <person name="Berlin A."/>
            <person name="Chapman S.B."/>
            <person name="Chen Z."/>
            <person name="Freedman E."/>
            <person name="Gellesch M."/>
            <person name="Goldberg J."/>
            <person name="Griggs A."/>
            <person name="Gujja S."/>
            <person name="Heilman E.R."/>
            <person name="Heiman D."/>
            <person name="Hepburn T."/>
            <person name="Howarth C."/>
            <person name="Jen D."/>
            <person name="Larson L."/>
            <person name="Mehta T."/>
            <person name="Neiman D."/>
            <person name="Pearson M."/>
            <person name="Roberts A."/>
            <person name="Saif S."/>
            <person name="Shea T."/>
            <person name="Shenoy N."/>
            <person name="Sisk P."/>
            <person name="Stolte C."/>
            <person name="Sykes S."/>
            <person name="Walk T."/>
            <person name="White J."/>
            <person name="Yandava C."/>
            <person name="Haas B."/>
            <person name="Nusbaum C."/>
            <person name="Birren B."/>
        </authorList>
    </citation>
    <scope>NUCLEOTIDE SEQUENCE</scope>
    <source>
        <strain evidence="1">R3-111a-1</strain>
    </source>
</reference>
<dbReference type="EnsemblFungi" id="EJT79660">
    <property type="protein sequence ID" value="EJT79660"/>
    <property type="gene ID" value="GGTG_04744"/>
</dbReference>
<reference evidence="2" key="5">
    <citation type="submission" date="2018-04" db="UniProtKB">
        <authorList>
            <consortium name="EnsemblFungi"/>
        </authorList>
    </citation>
    <scope>IDENTIFICATION</scope>
    <source>
        <strain evidence="2">R3-111a-1</strain>
    </source>
</reference>
<reference evidence="3" key="1">
    <citation type="submission" date="2010-07" db="EMBL/GenBank/DDBJ databases">
        <title>The genome sequence of Gaeumannomyces graminis var. tritici strain R3-111a-1.</title>
        <authorList>
            <consortium name="The Broad Institute Genome Sequencing Platform"/>
            <person name="Ma L.-J."/>
            <person name="Dead R."/>
            <person name="Young S."/>
            <person name="Zeng Q."/>
            <person name="Koehrsen M."/>
            <person name="Alvarado L."/>
            <person name="Berlin A."/>
            <person name="Chapman S.B."/>
            <person name="Chen Z."/>
            <person name="Freedman E."/>
            <person name="Gellesch M."/>
            <person name="Goldberg J."/>
            <person name="Griggs A."/>
            <person name="Gujja S."/>
            <person name="Heilman E.R."/>
            <person name="Heiman D."/>
            <person name="Hepburn T."/>
            <person name="Howarth C."/>
            <person name="Jen D."/>
            <person name="Larson L."/>
            <person name="Mehta T."/>
            <person name="Neiman D."/>
            <person name="Pearson M."/>
            <person name="Roberts A."/>
            <person name="Saif S."/>
            <person name="Shea T."/>
            <person name="Shenoy N."/>
            <person name="Sisk P."/>
            <person name="Stolte C."/>
            <person name="Sykes S."/>
            <person name="Walk T."/>
            <person name="White J."/>
            <person name="Yandava C."/>
            <person name="Haas B."/>
            <person name="Nusbaum C."/>
            <person name="Birren B."/>
        </authorList>
    </citation>
    <scope>NUCLEOTIDE SEQUENCE [LARGE SCALE GENOMIC DNA]</scope>
    <source>
        <strain evidence="3">R3-111a-1</strain>
    </source>
</reference>
<organism evidence="1">
    <name type="scientific">Gaeumannomyces tritici (strain R3-111a-1)</name>
    <name type="common">Wheat and barley take-all root rot fungus</name>
    <name type="synonym">Gaeumannomyces graminis var. tritici</name>
    <dbReference type="NCBI Taxonomy" id="644352"/>
    <lineage>
        <taxon>Eukaryota</taxon>
        <taxon>Fungi</taxon>
        <taxon>Dikarya</taxon>
        <taxon>Ascomycota</taxon>
        <taxon>Pezizomycotina</taxon>
        <taxon>Sordariomycetes</taxon>
        <taxon>Sordariomycetidae</taxon>
        <taxon>Magnaporthales</taxon>
        <taxon>Magnaporthaceae</taxon>
        <taxon>Gaeumannomyces</taxon>
    </lineage>
</organism>
<dbReference type="AlphaFoldDB" id="J3NTZ5"/>
<dbReference type="HOGENOM" id="CLU_2512760_0_0_1"/>
<gene>
    <name evidence="2" type="primary">20345202</name>
    <name evidence="1" type="ORF">GGTG_04744</name>
</gene>
<evidence type="ECO:0000313" key="3">
    <source>
        <dbReference type="Proteomes" id="UP000006039"/>
    </source>
</evidence>
<sequence length="85" mass="8762">MSKPTAEVEFKAALGTLSFPVGTAKMAFAQMAMTVKVGECECADGLGGTLVSRIRNVSAVDARYICLLGKPSQTGVPPGSTVQGR</sequence>